<dbReference type="EMBL" id="FLUB01000020">
    <property type="protein sequence ID" value="SBV67673.1"/>
    <property type="molecule type" value="Genomic_DNA"/>
</dbReference>
<evidence type="ECO:0000259" key="10">
    <source>
        <dbReference type="Pfam" id="PF13953"/>
    </source>
</evidence>
<evidence type="ECO:0000256" key="8">
    <source>
        <dbReference type="ARBA" id="ARBA00023237"/>
    </source>
</evidence>
<keyword evidence="5" id="KW-0812">Transmembrane</keyword>
<dbReference type="Gene3D" id="2.60.40.2610">
    <property type="entry name" value="Outer membrane usher protein FimD, plug domain"/>
    <property type="match status" value="1"/>
</dbReference>
<dbReference type="GO" id="GO:0009279">
    <property type="term" value="C:cell outer membrane"/>
    <property type="evidence" value="ECO:0007669"/>
    <property type="project" value="UniProtKB-SubCell"/>
</dbReference>
<evidence type="ECO:0000256" key="9">
    <source>
        <dbReference type="SAM" id="SignalP"/>
    </source>
</evidence>
<sequence length="861" mass="93151">MSMSKHRLATSVWVLLAICQTGFADDNYIEFNDDFIFSNAGKKSAIDVSQYARGNPVKPGIYTVSVWINGEQQQTAKIQFIDNHTPNASPCLTREVLDEANVDVSKLPTADADEGESQCYILADYYPSSSVSYDPNSQILMLTIPQLFLVSHPAGYVNPARWDAGIPAAILNWSFSGYHSENDGSASDSGYLGLGYGLNLGAWRLRSSGALNWAKDDSATWDNYDLYLARDLPPIRAQMELGQVTSRSEVLDSIGIKGVHLYNDKRMDPHDGRYVPVINGVANSNAKITVRQQSRIIYETTVPPGPFALKDYYVAINGADLDVTVEEADGSKRLFTVPYASVAQLMTKGEVDWDFAVGTLDNNDNSDSPWVLTTNGNYGLSDIFTLYGGIQSMEEDYLAGMLGLAMNTRLGAIAVDVIHSRASLEDIGALQGQSYRISYSNVLDATQTNFSFSAYRYSTKDYLSLNDVISLQNSIDSYSDDHDTNRNDAYRNSYSHSKNELQANVNQPIVLNGEDYGSFYLSGTWTSYWGSSDKTSQYSLGYSNTFRSISWNISLQRSYNEWGDEDDSLYVGLSIPFGSNAQNDQPAFSSLNLSANSDFSGNNGFTSTASGNSSNNKWNYSLSTTANQASQGEDTYSVSGYSTYNGAHGSTSVSATVDKNHNQQYSLNNNGGVLLHSGGLTLLPGNVNAQSAIALIEAQGADGATTTNGYGEIDSAGYAVATSLSPYAENTVGLDLSTIKADVEVKNTSAAVVPRDGAVVKVTFATQQGQSVFVTLRRSDNSFIPLGANILNEQGKSVGAMGQAGRAFLRGIEQRGSLKVIWGSDAASYCDVTYQIPDAPAMIGKSIHLETLVCQMPGAGK</sequence>
<feature type="chain" id="PRO_5015073752" evidence="9">
    <location>
        <begin position="25"/>
        <end position="861"/>
    </location>
</feature>
<dbReference type="Pfam" id="PF00577">
    <property type="entry name" value="Usher"/>
    <property type="match status" value="1"/>
</dbReference>
<dbReference type="Pfam" id="PF13953">
    <property type="entry name" value="PapC_C"/>
    <property type="match status" value="1"/>
</dbReference>
<evidence type="ECO:0000313" key="12">
    <source>
        <dbReference type="EMBL" id="SBV66390.1"/>
    </source>
</evidence>
<dbReference type="Gene3D" id="2.60.40.2070">
    <property type="match status" value="1"/>
</dbReference>
<dbReference type="Gene3D" id="3.10.20.410">
    <property type="match status" value="1"/>
</dbReference>
<dbReference type="GO" id="GO:0009297">
    <property type="term" value="P:pilus assembly"/>
    <property type="evidence" value="ECO:0007669"/>
    <property type="project" value="InterPro"/>
</dbReference>
<proteinExistence type="inferred from homology"/>
<dbReference type="NCBIfam" id="NF007337">
    <property type="entry name" value="PRK09828.1"/>
    <property type="match status" value="1"/>
</dbReference>
<name>A0A212IHU6_9ENTR</name>
<dbReference type="InterPro" id="IPR042186">
    <property type="entry name" value="FimD_plug_dom"/>
</dbReference>
<feature type="domain" description="PapC N-terminal" evidence="11">
    <location>
        <begin position="30"/>
        <end position="176"/>
    </location>
</feature>
<keyword evidence="4" id="KW-1134">Transmembrane beta strand</keyword>
<dbReference type="SUPFAM" id="SSF141729">
    <property type="entry name" value="FimD N-terminal domain-like"/>
    <property type="match status" value="1"/>
</dbReference>
<feature type="domain" description="PapC-like C-terminal" evidence="10">
    <location>
        <begin position="774"/>
        <end position="837"/>
    </location>
</feature>
<evidence type="ECO:0000256" key="4">
    <source>
        <dbReference type="ARBA" id="ARBA00022452"/>
    </source>
</evidence>
<evidence type="ECO:0000313" key="13">
    <source>
        <dbReference type="EMBL" id="SBV67673.1"/>
    </source>
</evidence>
<evidence type="ECO:0000256" key="3">
    <source>
        <dbReference type="ARBA" id="ARBA00022448"/>
    </source>
</evidence>
<evidence type="ECO:0000256" key="2">
    <source>
        <dbReference type="ARBA" id="ARBA00008064"/>
    </source>
</evidence>
<evidence type="ECO:0000256" key="1">
    <source>
        <dbReference type="ARBA" id="ARBA00004571"/>
    </source>
</evidence>
<accession>A0A212IHU6</accession>
<dbReference type="InterPro" id="IPR025885">
    <property type="entry name" value="PapC_N"/>
</dbReference>
<dbReference type="RefSeq" id="WP_046670726.1">
    <property type="nucleotide sequence ID" value="NZ_LT598669.1"/>
</dbReference>
<dbReference type="InterPro" id="IPR037224">
    <property type="entry name" value="PapC_N_sf"/>
</dbReference>
<organism evidence="12">
    <name type="scientific">uncultured Citrobacter sp</name>
    <dbReference type="NCBI Taxonomy" id="200446"/>
    <lineage>
        <taxon>Bacteria</taxon>
        <taxon>Pseudomonadati</taxon>
        <taxon>Pseudomonadota</taxon>
        <taxon>Gammaproteobacteria</taxon>
        <taxon>Enterobacterales</taxon>
        <taxon>Enterobacteriaceae</taxon>
        <taxon>Citrobacter</taxon>
        <taxon>environmental samples</taxon>
    </lineage>
</organism>
<feature type="signal peptide" evidence="9">
    <location>
        <begin position="1"/>
        <end position="24"/>
    </location>
</feature>
<gene>
    <name evidence="12" type="ORF">KL86CIT2_50151</name>
    <name evidence="13" type="ORF">KM92CIT3_80460</name>
</gene>
<dbReference type="PANTHER" id="PTHR30451">
    <property type="entry name" value="OUTER MEMBRANE USHER PROTEIN"/>
    <property type="match status" value="1"/>
</dbReference>
<keyword evidence="7" id="KW-0472">Membrane</keyword>
<comment type="subcellular location">
    <subcellularLocation>
        <location evidence="1">Cell outer membrane</location>
        <topology evidence="1">Multi-pass membrane protein</topology>
    </subcellularLocation>
</comment>
<dbReference type="PANTHER" id="PTHR30451:SF5">
    <property type="entry name" value="SLR0019 PROTEIN"/>
    <property type="match status" value="1"/>
</dbReference>
<evidence type="ECO:0000256" key="6">
    <source>
        <dbReference type="ARBA" id="ARBA00022729"/>
    </source>
</evidence>
<dbReference type="Pfam" id="PF13954">
    <property type="entry name" value="PapC_N"/>
    <property type="match status" value="1"/>
</dbReference>
<evidence type="ECO:0000256" key="7">
    <source>
        <dbReference type="ARBA" id="ARBA00023136"/>
    </source>
</evidence>
<dbReference type="Gene3D" id="2.60.40.3110">
    <property type="match status" value="1"/>
</dbReference>
<dbReference type="InterPro" id="IPR043142">
    <property type="entry name" value="PapC-like_C_sf"/>
</dbReference>
<dbReference type="GO" id="GO:0015473">
    <property type="term" value="F:fimbrial usher porin activity"/>
    <property type="evidence" value="ECO:0007669"/>
    <property type="project" value="InterPro"/>
</dbReference>
<keyword evidence="6 9" id="KW-0732">Signal</keyword>
<comment type="similarity">
    <text evidence="2">Belongs to the fimbrial export usher family.</text>
</comment>
<keyword evidence="8" id="KW-0998">Cell outer membrane</keyword>
<dbReference type="InterPro" id="IPR025949">
    <property type="entry name" value="PapC-like_C"/>
</dbReference>
<evidence type="ECO:0000259" key="11">
    <source>
        <dbReference type="Pfam" id="PF13954"/>
    </source>
</evidence>
<reference evidence="12" key="1">
    <citation type="submission" date="2016-04" db="EMBL/GenBank/DDBJ databases">
        <authorList>
            <person name="Evans L.H."/>
            <person name="Alamgir A."/>
            <person name="Owens N."/>
            <person name="Weber N.D."/>
            <person name="Virtaneva K."/>
            <person name="Barbian K."/>
            <person name="Babar A."/>
            <person name="Rosenke K."/>
        </authorList>
    </citation>
    <scope>NUCLEOTIDE SEQUENCE</scope>
    <source>
        <strain evidence="12">86-2</strain>
        <strain evidence="13">92-3</strain>
    </source>
</reference>
<evidence type="ECO:0000256" key="5">
    <source>
        <dbReference type="ARBA" id="ARBA00022692"/>
    </source>
</evidence>
<protein>
    <submittedName>
        <fullName evidence="12">Fimbrial outer membrane usher protein</fullName>
    </submittedName>
</protein>
<dbReference type="AlphaFoldDB" id="A0A212IHU6"/>
<dbReference type="EMBL" id="FLUA01000049">
    <property type="protein sequence ID" value="SBV66390.1"/>
    <property type="molecule type" value="Genomic_DNA"/>
</dbReference>
<dbReference type="InterPro" id="IPR000015">
    <property type="entry name" value="Fimb_usher"/>
</dbReference>
<keyword evidence="3" id="KW-0813">Transport</keyword>